<evidence type="ECO:0000313" key="2">
    <source>
        <dbReference type="Proteomes" id="UP000054035"/>
    </source>
</evidence>
<evidence type="ECO:0000313" key="1">
    <source>
        <dbReference type="EMBL" id="KPL49709.1"/>
    </source>
</evidence>
<dbReference type="Proteomes" id="UP000054035">
    <property type="component" value="Unassembled WGS sequence"/>
</dbReference>
<dbReference type="AlphaFoldDB" id="A0A0P6VI77"/>
<gene>
    <name evidence="1" type="ORF">XAXN_05915</name>
</gene>
<proteinExistence type="predicted"/>
<dbReference type="EMBL" id="JFAQ01000054">
    <property type="protein sequence ID" value="KPL49709.1"/>
    <property type="molecule type" value="Genomic_DNA"/>
</dbReference>
<dbReference type="PATRIC" id="fig|53413.25.peg.3614"/>
<sequence>MLAYAQLHRCAQRLLPAGIDTVALLPAALPHSWERSALLALPLNRDRRHGAVGLRIHACTVQQLRIGGHAFLQAAAQQHTRTGNAWAPSDGPWQRLRNGSHWARSTDALLGVLLAIDEAAVWLLWQQPQTRVSNHGHWLR</sequence>
<accession>A0A0P6VI77</accession>
<comment type="caution">
    <text evidence="1">The sequence shown here is derived from an EMBL/GenBank/DDBJ whole genome shotgun (WGS) entry which is preliminary data.</text>
</comment>
<protein>
    <submittedName>
        <fullName evidence="1">Uncharacterized protein</fullName>
    </submittedName>
</protein>
<name>A0A0P6VI77_9XANT</name>
<dbReference type="OrthoDB" id="5985119at2"/>
<reference evidence="1 2" key="1">
    <citation type="submission" date="2014-02" db="EMBL/GenBank/DDBJ databases">
        <title>Genome sequence of Xanthomonas axonopodis DSM 3585 (T).</title>
        <authorList>
            <person name="Midha S."/>
            <person name="Patil P.B."/>
        </authorList>
    </citation>
    <scope>NUCLEOTIDE SEQUENCE [LARGE SCALE GENOMIC DNA]</scope>
    <source>
        <strain evidence="1 2">DSM 3585</strain>
    </source>
</reference>
<dbReference type="RefSeq" id="WP_054318847.1">
    <property type="nucleotide sequence ID" value="NZ_JFAQ01000054.1"/>
</dbReference>
<organism evidence="1 2">
    <name type="scientific">Xanthomonas axonopodis</name>
    <dbReference type="NCBI Taxonomy" id="53413"/>
    <lineage>
        <taxon>Bacteria</taxon>
        <taxon>Pseudomonadati</taxon>
        <taxon>Pseudomonadota</taxon>
        <taxon>Gammaproteobacteria</taxon>
        <taxon>Lysobacterales</taxon>
        <taxon>Lysobacteraceae</taxon>
        <taxon>Xanthomonas</taxon>
    </lineage>
</organism>